<feature type="region of interest" description="Disordered" evidence="2">
    <location>
        <begin position="24"/>
        <end position="55"/>
    </location>
</feature>
<proteinExistence type="predicted"/>
<dbReference type="EMBL" id="CP089984">
    <property type="protein sequence ID" value="WXB12587.1"/>
    <property type="molecule type" value="Genomic_DNA"/>
</dbReference>
<dbReference type="Proteomes" id="UP001370348">
    <property type="component" value="Chromosome"/>
</dbReference>
<accession>A0ABZ2LP77</accession>
<keyword evidence="4" id="KW-1185">Reference proteome</keyword>
<evidence type="ECO:0000256" key="1">
    <source>
        <dbReference type="SAM" id="Coils"/>
    </source>
</evidence>
<organism evidence="3 4">
    <name type="scientific">Pendulispora albinea</name>
    <dbReference type="NCBI Taxonomy" id="2741071"/>
    <lineage>
        <taxon>Bacteria</taxon>
        <taxon>Pseudomonadati</taxon>
        <taxon>Myxococcota</taxon>
        <taxon>Myxococcia</taxon>
        <taxon>Myxococcales</taxon>
        <taxon>Sorangiineae</taxon>
        <taxon>Pendulisporaceae</taxon>
        <taxon>Pendulispora</taxon>
    </lineage>
</organism>
<reference evidence="3 4" key="1">
    <citation type="submission" date="2021-12" db="EMBL/GenBank/DDBJ databases">
        <title>Discovery of the Pendulisporaceae a myxobacterial family with distinct sporulation behavior and unique specialized metabolism.</title>
        <authorList>
            <person name="Garcia R."/>
            <person name="Popoff A."/>
            <person name="Bader C.D."/>
            <person name="Loehr J."/>
            <person name="Walesch S."/>
            <person name="Walt C."/>
            <person name="Boldt J."/>
            <person name="Bunk B."/>
            <person name="Haeckl F.J.F.P.J."/>
            <person name="Gunesch A.P."/>
            <person name="Birkelbach J."/>
            <person name="Nuebel U."/>
            <person name="Pietschmann T."/>
            <person name="Bach T."/>
            <person name="Mueller R."/>
        </authorList>
    </citation>
    <scope>NUCLEOTIDE SEQUENCE [LARGE SCALE GENOMIC DNA]</scope>
    <source>
        <strain evidence="3 4">MSr11954</strain>
    </source>
</reference>
<keyword evidence="1" id="KW-0175">Coiled coil</keyword>
<sequence length="166" mass="18289">MLNISRISMVLIASALALPACERSARDEQDKVASAEREAQKKTVEAQRESTTKITSAQAEVDQKVAEANASFVKTREDYRSDLMSKLDDADKKIQKLESKQNTASGKTKAELEAALPDIRAKRDALRNNIRQLDMASVNNWDATKNQLDNDLAGLKSALNKAPVVM</sequence>
<protein>
    <submittedName>
        <fullName evidence="3">Uncharacterized protein</fullName>
    </submittedName>
</protein>
<gene>
    <name evidence="3" type="ORF">LZC94_32655</name>
</gene>
<evidence type="ECO:0000313" key="3">
    <source>
        <dbReference type="EMBL" id="WXB12587.1"/>
    </source>
</evidence>
<dbReference type="RefSeq" id="WP_394822208.1">
    <property type="nucleotide sequence ID" value="NZ_CP089984.1"/>
</dbReference>
<feature type="coiled-coil region" evidence="1">
    <location>
        <begin position="80"/>
        <end position="129"/>
    </location>
</feature>
<feature type="compositionally biased region" description="Basic and acidic residues" evidence="2">
    <location>
        <begin position="24"/>
        <end position="51"/>
    </location>
</feature>
<evidence type="ECO:0000313" key="4">
    <source>
        <dbReference type="Proteomes" id="UP001370348"/>
    </source>
</evidence>
<name>A0ABZ2LP77_9BACT</name>
<evidence type="ECO:0000256" key="2">
    <source>
        <dbReference type="SAM" id="MobiDB-lite"/>
    </source>
</evidence>